<proteinExistence type="predicted"/>
<sequence>MALTGVILWLKNFFPKHLCVLAKGAMIVNRGINGSVPEWLMGADCKSVGYAYAGSNPARPTTINARVAQW</sequence>
<accession>A8YD53</accession>
<dbReference type="EMBL" id="AM778919">
    <property type="protein sequence ID" value="CAO86831.1"/>
    <property type="molecule type" value="Genomic_DNA"/>
</dbReference>
<dbReference type="AntiFam" id="ANF00015">
    <property type="entry name" value="tRNA translation"/>
</dbReference>
<organism evidence="1">
    <name type="scientific">Microcystis aeruginosa (strain PCC 7806)</name>
    <dbReference type="NCBI Taxonomy" id="267872"/>
    <lineage>
        <taxon>Bacteria</taxon>
        <taxon>Bacillati</taxon>
        <taxon>Cyanobacteriota</taxon>
        <taxon>Cyanophyceae</taxon>
        <taxon>Oscillatoriophycideae</taxon>
        <taxon>Chroococcales</taxon>
        <taxon>Microcystaceae</taxon>
        <taxon>Microcystis</taxon>
    </lineage>
</organism>
<name>A8YD53_MICA7</name>
<gene>
    <name evidence="1" type="ORF">IPF_5968</name>
</gene>
<protein>
    <submittedName>
        <fullName evidence="1">Similarity</fullName>
    </submittedName>
</protein>
<evidence type="ECO:0000313" key="1">
    <source>
        <dbReference type="EMBL" id="CAO86831.1"/>
    </source>
</evidence>
<dbReference type="AlphaFoldDB" id="A8YD53"/>
<reference evidence="1" key="1">
    <citation type="submission" date="2007-08" db="EMBL/GenBank/DDBJ databases">
        <authorList>
            <person name="Frangeul L."/>
        </authorList>
    </citation>
    <scope>NUCLEOTIDE SEQUENCE</scope>
    <source>
        <strain evidence="1">PCC 7806</strain>
    </source>
</reference>